<evidence type="ECO:0000313" key="4">
    <source>
        <dbReference type="Proteomes" id="UP001550044"/>
    </source>
</evidence>
<feature type="transmembrane region" description="Helical" evidence="2">
    <location>
        <begin position="26"/>
        <end position="45"/>
    </location>
</feature>
<proteinExistence type="predicted"/>
<name>A0ABV2UAN1_9ACTN</name>
<keyword evidence="2" id="KW-0812">Transmembrane</keyword>
<gene>
    <name evidence="3" type="ORF">ABZV61_19340</name>
</gene>
<keyword evidence="2" id="KW-0472">Membrane</keyword>
<reference evidence="3 4" key="1">
    <citation type="submission" date="2024-06" db="EMBL/GenBank/DDBJ databases">
        <title>The Natural Products Discovery Center: Release of the First 8490 Sequenced Strains for Exploring Actinobacteria Biosynthetic Diversity.</title>
        <authorList>
            <person name="Kalkreuter E."/>
            <person name="Kautsar S.A."/>
            <person name="Yang D."/>
            <person name="Bader C.D."/>
            <person name="Teijaro C.N."/>
            <person name="Fluegel L."/>
            <person name="Davis C.M."/>
            <person name="Simpson J.R."/>
            <person name="Lauterbach L."/>
            <person name="Steele A.D."/>
            <person name="Gui C."/>
            <person name="Meng S."/>
            <person name="Li G."/>
            <person name="Viehrig K."/>
            <person name="Ye F."/>
            <person name="Su P."/>
            <person name="Kiefer A.F."/>
            <person name="Nichols A."/>
            <person name="Cepeda A.J."/>
            <person name="Yan W."/>
            <person name="Fan B."/>
            <person name="Jiang Y."/>
            <person name="Adhikari A."/>
            <person name="Zheng C.-J."/>
            <person name="Schuster L."/>
            <person name="Cowan T.M."/>
            <person name="Smanski M.J."/>
            <person name="Chevrette M.G."/>
            <person name="De Carvalho L.P.S."/>
            <person name="Shen B."/>
        </authorList>
    </citation>
    <scope>NUCLEOTIDE SEQUENCE [LARGE SCALE GENOMIC DNA]</scope>
    <source>
        <strain evidence="3 4">NPDC005137</strain>
    </source>
</reference>
<evidence type="ECO:0000256" key="2">
    <source>
        <dbReference type="SAM" id="Phobius"/>
    </source>
</evidence>
<sequence length="73" mass="7255">MLIDAIVPFGDAFAVLTHGGSLTTALGVHVSAASLVLLTAVMLLTERPAAGSVERPAASSSRRVGAAPDPSDA</sequence>
<evidence type="ECO:0000256" key="1">
    <source>
        <dbReference type="SAM" id="MobiDB-lite"/>
    </source>
</evidence>
<comment type="caution">
    <text evidence="3">The sequence shown here is derived from an EMBL/GenBank/DDBJ whole genome shotgun (WGS) entry which is preliminary data.</text>
</comment>
<keyword evidence="2" id="KW-1133">Transmembrane helix</keyword>
<keyword evidence="4" id="KW-1185">Reference proteome</keyword>
<feature type="region of interest" description="Disordered" evidence="1">
    <location>
        <begin position="50"/>
        <end position="73"/>
    </location>
</feature>
<protein>
    <submittedName>
        <fullName evidence="3">Uncharacterized protein</fullName>
    </submittedName>
</protein>
<organism evidence="3 4">
    <name type="scientific">Streptomyces sp. 900116325</name>
    <dbReference type="NCBI Taxonomy" id="3154295"/>
    <lineage>
        <taxon>Bacteria</taxon>
        <taxon>Bacillati</taxon>
        <taxon>Actinomycetota</taxon>
        <taxon>Actinomycetes</taxon>
        <taxon>Kitasatosporales</taxon>
        <taxon>Streptomycetaceae</taxon>
        <taxon>Streptomyces</taxon>
    </lineage>
</organism>
<dbReference type="EMBL" id="JBEXIP010000014">
    <property type="protein sequence ID" value="MET8434910.1"/>
    <property type="molecule type" value="Genomic_DNA"/>
</dbReference>
<dbReference type="RefSeq" id="WP_356710339.1">
    <property type="nucleotide sequence ID" value="NZ_JBEXIP010000014.1"/>
</dbReference>
<dbReference type="Proteomes" id="UP001550044">
    <property type="component" value="Unassembled WGS sequence"/>
</dbReference>
<accession>A0ABV2UAN1</accession>
<evidence type="ECO:0000313" key="3">
    <source>
        <dbReference type="EMBL" id="MET8434910.1"/>
    </source>
</evidence>